<dbReference type="AlphaFoldDB" id="A0AAV4NRB0"/>
<gene>
    <name evidence="1" type="ORF">CEXT_772641</name>
</gene>
<comment type="caution">
    <text evidence="1">The sequence shown here is derived from an EMBL/GenBank/DDBJ whole genome shotgun (WGS) entry which is preliminary data.</text>
</comment>
<name>A0AAV4NRB0_CAEEX</name>
<proteinExistence type="predicted"/>
<dbReference type="Proteomes" id="UP001054945">
    <property type="component" value="Unassembled WGS sequence"/>
</dbReference>
<accession>A0AAV4NRB0</accession>
<protein>
    <submittedName>
        <fullName evidence="1">Uncharacterized protein</fullName>
    </submittedName>
</protein>
<organism evidence="1 2">
    <name type="scientific">Caerostris extrusa</name>
    <name type="common">Bark spider</name>
    <name type="synonym">Caerostris bankana</name>
    <dbReference type="NCBI Taxonomy" id="172846"/>
    <lineage>
        <taxon>Eukaryota</taxon>
        <taxon>Metazoa</taxon>
        <taxon>Ecdysozoa</taxon>
        <taxon>Arthropoda</taxon>
        <taxon>Chelicerata</taxon>
        <taxon>Arachnida</taxon>
        <taxon>Araneae</taxon>
        <taxon>Araneomorphae</taxon>
        <taxon>Entelegynae</taxon>
        <taxon>Araneoidea</taxon>
        <taxon>Araneidae</taxon>
        <taxon>Caerostris</taxon>
    </lineage>
</organism>
<evidence type="ECO:0000313" key="2">
    <source>
        <dbReference type="Proteomes" id="UP001054945"/>
    </source>
</evidence>
<sequence length="134" mass="15028">MALPNEKTLLVRVGSTQETSLSLRELFGESSTLWKSFVTYRFNALPPGVGLRLSKHHESICSIFQFALARSMAFSTVCGRNSLFEGHAARKKCIGQKQLVAHFSLSNRSVRLPVWEIYIGSSPVTSKPRQKCRK</sequence>
<reference evidence="1 2" key="1">
    <citation type="submission" date="2021-06" db="EMBL/GenBank/DDBJ databases">
        <title>Caerostris extrusa draft genome.</title>
        <authorList>
            <person name="Kono N."/>
            <person name="Arakawa K."/>
        </authorList>
    </citation>
    <scope>NUCLEOTIDE SEQUENCE [LARGE SCALE GENOMIC DNA]</scope>
</reference>
<evidence type="ECO:0000313" key="1">
    <source>
        <dbReference type="EMBL" id="GIX86850.1"/>
    </source>
</evidence>
<keyword evidence="2" id="KW-1185">Reference proteome</keyword>
<dbReference type="EMBL" id="BPLR01021174">
    <property type="protein sequence ID" value="GIX86850.1"/>
    <property type="molecule type" value="Genomic_DNA"/>
</dbReference>